<reference evidence="1" key="1">
    <citation type="submission" date="2022-10" db="EMBL/GenBank/DDBJ databases">
        <title>Rhodococcus ferula Z13 complete genome.</title>
        <authorList>
            <person name="Long X."/>
            <person name="Zang M."/>
        </authorList>
    </citation>
    <scope>NUCLEOTIDE SEQUENCE</scope>
    <source>
        <strain evidence="1">Z13</strain>
    </source>
</reference>
<proteinExistence type="predicted"/>
<name>A0ACD4DCY2_9NOCA</name>
<dbReference type="EMBL" id="CP107551">
    <property type="protein sequence ID" value="UYP17940.1"/>
    <property type="molecule type" value="Genomic_DNA"/>
</dbReference>
<dbReference type="Proteomes" id="UP001156484">
    <property type="component" value="Chromosome"/>
</dbReference>
<evidence type="ECO:0000313" key="2">
    <source>
        <dbReference type="Proteomes" id="UP001156484"/>
    </source>
</evidence>
<organism evidence="1 2">
    <name type="scientific">Rhodococcus sacchari</name>
    <dbReference type="NCBI Taxonomy" id="2962047"/>
    <lineage>
        <taxon>Bacteria</taxon>
        <taxon>Bacillati</taxon>
        <taxon>Actinomycetota</taxon>
        <taxon>Actinomycetes</taxon>
        <taxon>Mycobacteriales</taxon>
        <taxon>Nocardiaceae</taxon>
        <taxon>Rhodococcus</taxon>
    </lineage>
</organism>
<sequence length="518" mass="56565">MCRRRGITRIVTVRVLVRLLAVPLVLFAAFVAVIGGLAVHAWTTRAVDTTGRVAFDTPLRIPPVETGTVDADGTRVFDLTMQRGTSDLGHGPGTRTWGVNGDHLGPTLRAERGEKVRVNVTNALGETSSMHWHGMRLPAAMDGGPHQPIEPDTTWSPYWTVDQPAATLWYHPHLHGSTAAHVYRGVAGMFLVDEPGAPPLPHDYGVDDVPVIVQDKRFDGDQFAEDDAMFSDVGLLGDEILVNGTPRPFLEVGTEAVRLRVLNASNARVYDFSFDTGMPFLLVGSDGGLLEQPRPIRSIQLSPGERAEIVVRPEPGSRHVLRSTPPDLRSDFWQDRFSGGDDRIDVLELRVAADLAPSPAIPEQLTTLPELGDPTGTREVELTSSSTIDGREMDMSRIDQVVVAGSTELWEVRNASGTIHNFHIHDTQFEIVDVTGMHPDHPSLAGRKDTVFLPPGATARLLVPFGRHPDPQMPYMYHCHLLKHEDNGMMGQFVVVGAEHIDEVTGTVGTDHHAHSGG</sequence>
<protein>
    <submittedName>
        <fullName evidence="1">Multicopper oxidase domain-containing protein</fullName>
    </submittedName>
</protein>
<accession>A0ACD4DCY2</accession>
<gene>
    <name evidence="1" type="ORF">OED52_14855</name>
</gene>
<keyword evidence="2" id="KW-1185">Reference proteome</keyword>
<evidence type="ECO:0000313" key="1">
    <source>
        <dbReference type="EMBL" id="UYP17940.1"/>
    </source>
</evidence>